<accession>A0A9N8VQ24</accession>
<dbReference type="AlphaFoldDB" id="A0A9N8VQ24"/>
<evidence type="ECO:0000256" key="1">
    <source>
        <dbReference type="ARBA" id="ARBA00001275"/>
    </source>
</evidence>
<dbReference type="GO" id="GO:0008184">
    <property type="term" value="F:glycogen phosphorylase activity"/>
    <property type="evidence" value="ECO:0007669"/>
    <property type="project" value="InterPro"/>
</dbReference>
<dbReference type="PANTHER" id="PTHR11468">
    <property type="entry name" value="GLYCOGEN PHOSPHORYLASE"/>
    <property type="match status" value="1"/>
</dbReference>
<dbReference type="InterPro" id="IPR011833">
    <property type="entry name" value="Glycg_phsphrylas"/>
</dbReference>
<evidence type="ECO:0000256" key="8">
    <source>
        <dbReference type="PIRSR" id="PIRSR000460-1"/>
    </source>
</evidence>
<keyword evidence="6 8" id="KW-0663">Pyridoxal phosphate</keyword>
<dbReference type="GO" id="GO:0005980">
    <property type="term" value="P:glycogen catabolic process"/>
    <property type="evidence" value="ECO:0007669"/>
    <property type="project" value="TreeGrafter"/>
</dbReference>
<sequence>MAETEKHHKRTFTGFAHHDLKKEKAKWSKETLAIWEKYGCEESVDKESFQKSFVRHVNTTLARSSLNVDNFSAYQATAHTVRDRLIERWNATQQAHTLKDPKRVYYFSLEFLLGRSLDNALLNLGLKEQFGEGVKELGFRMEDVLEQEVDAALGNGGLGRLAACYMDSLATLDYPAWGYGLRYTYGIFQQRLKDGFQMELPDYWLNFDNPWELPRLDIAIEVRFGGYVSKYTDENGRTRHRWEGGDGVQAVAYDVPIPGYGTKNCINIRLWSSKPKRQFDLSRFNAGEYEQAVNEQMKAENITAVLYPNDNHMVGKELRLKQQFFWVYASLADIIRRFKKTDRAWDQFPEKVAIQLNDTHPTLAIVELQRILVDQEGLDWDDAWDIVTRTFAFTNHTVLPEAMEKWHVPMVEYLLPRHMQIIFDINLFFLQKVEKQFPNDRDILAKLSIIEEATPQSVRMAHLAIVGSHRVNGVAALHSNLIKTTIFKDFVKFYGPKKFENKTNGITPRRWLHQANPKLSNLITEALGDKKWLKDLSLLKNLEPHAKSKDYRRRWKAVKHSNKVRLAEYIKAKTGIDANPNSLFDVQVKRIHEYKRQFMNILGVIHRYHYLKSLTPEERRDIVPRVVIFGGKAAPGYHIAKLVIKLINSVSATVNADESIEDLLKVVFIPDYNVSLAEIIIPASDISQHISTAGTEASGTSNMKFVLNGGLILGTVDGANIEINEEIGDDNIFLFGHLADRVDDLRHAHRYRNVPMDPDLQSVITSIETGNFGDSRIFAPLINTLTFGKDYYLLSDDFGSYLDAQKLVDEAYKDEDEWCKKSILCTARMGFFSSDRAIREYADQIWDLKPVPAKA</sequence>
<evidence type="ECO:0000256" key="2">
    <source>
        <dbReference type="ARBA" id="ARBA00001933"/>
    </source>
</evidence>
<organism evidence="10 11">
    <name type="scientific">Ambispora gerdemannii</name>
    <dbReference type="NCBI Taxonomy" id="144530"/>
    <lineage>
        <taxon>Eukaryota</taxon>
        <taxon>Fungi</taxon>
        <taxon>Fungi incertae sedis</taxon>
        <taxon>Mucoromycota</taxon>
        <taxon>Glomeromycotina</taxon>
        <taxon>Glomeromycetes</taxon>
        <taxon>Archaeosporales</taxon>
        <taxon>Ambisporaceae</taxon>
        <taxon>Ambispora</taxon>
    </lineage>
</organism>
<reference evidence="10" key="1">
    <citation type="submission" date="2021-06" db="EMBL/GenBank/DDBJ databases">
        <authorList>
            <person name="Kallberg Y."/>
            <person name="Tangrot J."/>
            <person name="Rosling A."/>
        </authorList>
    </citation>
    <scope>NUCLEOTIDE SEQUENCE</scope>
    <source>
        <strain evidence="10">MT106</strain>
    </source>
</reference>
<name>A0A9N8VQ24_9GLOM</name>
<dbReference type="Pfam" id="PF00343">
    <property type="entry name" value="Phosphorylase"/>
    <property type="match status" value="1"/>
</dbReference>
<dbReference type="CDD" id="cd04300">
    <property type="entry name" value="GT35_Glycogen_Phosphorylase"/>
    <property type="match status" value="1"/>
</dbReference>
<dbReference type="EMBL" id="CAJVPL010000166">
    <property type="protein sequence ID" value="CAG8458241.1"/>
    <property type="molecule type" value="Genomic_DNA"/>
</dbReference>
<proteinExistence type="inferred from homology"/>
<dbReference type="PROSITE" id="PS00102">
    <property type="entry name" value="PHOSPHORYLASE"/>
    <property type="match status" value="1"/>
</dbReference>
<dbReference type="GO" id="GO:0005737">
    <property type="term" value="C:cytoplasm"/>
    <property type="evidence" value="ECO:0007669"/>
    <property type="project" value="TreeGrafter"/>
</dbReference>
<feature type="modified residue" description="N6-(pyridoxal phosphate)lysine" evidence="8">
    <location>
        <position position="704"/>
    </location>
</feature>
<keyword evidence="4 9" id="KW-0328">Glycosyltransferase</keyword>
<protein>
    <recommendedName>
        <fullName evidence="9">Alpha-1,4 glucan phosphorylase</fullName>
        <ecNumber evidence="9">2.4.1.1</ecNumber>
    </recommendedName>
</protein>
<gene>
    <name evidence="10" type="ORF">AGERDE_LOCUS2112</name>
</gene>
<dbReference type="OrthoDB" id="9215500at2759"/>
<dbReference type="PANTHER" id="PTHR11468:SF3">
    <property type="entry name" value="GLYCOGEN PHOSPHORYLASE, LIVER FORM"/>
    <property type="match status" value="1"/>
</dbReference>
<comment type="similarity">
    <text evidence="3 9">Belongs to the glycogen phosphorylase family.</text>
</comment>
<dbReference type="InterPro" id="IPR000811">
    <property type="entry name" value="Glyco_trans_35"/>
</dbReference>
<dbReference type="NCBIfam" id="TIGR02093">
    <property type="entry name" value="P_ylase"/>
    <property type="match status" value="1"/>
</dbReference>
<evidence type="ECO:0000256" key="9">
    <source>
        <dbReference type="RuleBase" id="RU000587"/>
    </source>
</evidence>
<keyword evidence="11" id="KW-1185">Reference proteome</keyword>
<keyword evidence="7 9" id="KW-0119">Carbohydrate metabolism</keyword>
<dbReference type="Gene3D" id="3.40.50.2000">
    <property type="entry name" value="Glycogen Phosphorylase B"/>
    <property type="match status" value="2"/>
</dbReference>
<dbReference type="EC" id="2.4.1.1" evidence="9"/>
<dbReference type="PIRSF" id="PIRSF000460">
    <property type="entry name" value="Pprylas_GlgP"/>
    <property type="match status" value="1"/>
</dbReference>
<evidence type="ECO:0000256" key="4">
    <source>
        <dbReference type="ARBA" id="ARBA00022676"/>
    </source>
</evidence>
<dbReference type="InterPro" id="IPR035090">
    <property type="entry name" value="Pyridoxal_P_attach_site"/>
</dbReference>
<comment type="cofactor">
    <cofactor evidence="2 9">
        <name>pyridoxal 5'-phosphate</name>
        <dbReference type="ChEBI" id="CHEBI:597326"/>
    </cofactor>
</comment>
<evidence type="ECO:0000256" key="3">
    <source>
        <dbReference type="ARBA" id="ARBA00006047"/>
    </source>
</evidence>
<comment type="function">
    <text evidence="9">Allosteric enzyme that catalyzes the rate-limiting step in glycogen catabolism, the phosphorolytic cleavage of glycogen to produce glucose-1-phosphate, and plays a central role in maintaining cellular and organismal glucose homeostasis.</text>
</comment>
<evidence type="ECO:0000256" key="5">
    <source>
        <dbReference type="ARBA" id="ARBA00022679"/>
    </source>
</evidence>
<dbReference type="SUPFAM" id="SSF53756">
    <property type="entry name" value="UDP-Glycosyltransferase/glycogen phosphorylase"/>
    <property type="match status" value="1"/>
</dbReference>
<evidence type="ECO:0000256" key="6">
    <source>
        <dbReference type="ARBA" id="ARBA00022898"/>
    </source>
</evidence>
<evidence type="ECO:0000256" key="7">
    <source>
        <dbReference type="ARBA" id="ARBA00023277"/>
    </source>
</evidence>
<evidence type="ECO:0000313" key="10">
    <source>
        <dbReference type="EMBL" id="CAG8458241.1"/>
    </source>
</evidence>
<evidence type="ECO:0000313" key="11">
    <source>
        <dbReference type="Proteomes" id="UP000789831"/>
    </source>
</evidence>
<comment type="caution">
    <text evidence="10">The sequence shown here is derived from an EMBL/GenBank/DDBJ whole genome shotgun (WGS) entry which is preliminary data.</text>
</comment>
<comment type="catalytic activity">
    <reaction evidence="1 9">
        <text>[(1-&gt;4)-alpha-D-glucosyl](n) + phosphate = [(1-&gt;4)-alpha-D-glucosyl](n-1) + alpha-D-glucose 1-phosphate</text>
        <dbReference type="Rhea" id="RHEA:41732"/>
        <dbReference type="Rhea" id="RHEA-COMP:9584"/>
        <dbReference type="Rhea" id="RHEA-COMP:9586"/>
        <dbReference type="ChEBI" id="CHEBI:15444"/>
        <dbReference type="ChEBI" id="CHEBI:43474"/>
        <dbReference type="ChEBI" id="CHEBI:58601"/>
        <dbReference type="EC" id="2.4.1.1"/>
    </reaction>
</comment>
<keyword evidence="5 9" id="KW-0808">Transferase</keyword>
<dbReference type="FunFam" id="3.40.50.2000:FF:000002">
    <property type="entry name" value="Alpha-1,4 glucan phosphorylase"/>
    <property type="match status" value="1"/>
</dbReference>
<dbReference type="Proteomes" id="UP000789831">
    <property type="component" value="Unassembled WGS sequence"/>
</dbReference>
<dbReference type="GO" id="GO:0030170">
    <property type="term" value="F:pyridoxal phosphate binding"/>
    <property type="evidence" value="ECO:0007669"/>
    <property type="project" value="InterPro"/>
</dbReference>